<dbReference type="GO" id="GO:0006629">
    <property type="term" value="P:lipid metabolic process"/>
    <property type="evidence" value="ECO:0007669"/>
    <property type="project" value="InterPro"/>
</dbReference>
<dbReference type="InterPro" id="IPR017946">
    <property type="entry name" value="PLC-like_Pdiesterase_TIM-brl"/>
</dbReference>
<protein>
    <submittedName>
        <fullName evidence="3">Glycerophosphoryl diester phosphodiesterase</fullName>
    </submittedName>
</protein>
<keyword evidence="4" id="KW-1185">Reference proteome</keyword>
<dbReference type="PANTHER" id="PTHR46211">
    <property type="entry name" value="GLYCEROPHOSPHORYL DIESTER PHOSPHODIESTERASE"/>
    <property type="match status" value="1"/>
</dbReference>
<dbReference type="PROSITE" id="PS51704">
    <property type="entry name" value="GP_PDE"/>
    <property type="match status" value="1"/>
</dbReference>
<accession>L0EFN9</accession>
<dbReference type="SUPFAM" id="SSF51695">
    <property type="entry name" value="PLC-like phosphodiesterases"/>
    <property type="match status" value="1"/>
</dbReference>
<feature type="domain" description="GP-PDE" evidence="2">
    <location>
        <begin position="60"/>
        <end position="298"/>
    </location>
</feature>
<dbReference type="AlphaFoldDB" id="L0EFN9"/>
<sequence length="298" mass="32674">MLRRTLSHRILLLTVAAAALVFTPAAAGTADPDAFSAGRNAAAWSVHARLPDARTPAAGPLIAAHRGASKYAPENTMAAFRLAETMGANFIELDVRATRDGRLIALHDETVDRTTDGKGRAGELTFGEIRRLDAGGWFSPAFRGERIPSLEEVLDRFGGGIGLILELKQPSAYPGIEQALARLLTERGLDRPERGRIIIQSFDTGSLRRVRELLPNMPIAVLVRPRRRVTSRDLAEYRKFADAVHLPGASARKPVIRRIQSCGLSVMVWNIHGERQARRLLRYGVDGILTDDPLLLGR</sequence>
<dbReference type="RefSeq" id="WP_015255240.1">
    <property type="nucleotide sequence ID" value="NC_019897.1"/>
</dbReference>
<dbReference type="OrthoDB" id="384721at2"/>
<gene>
    <name evidence="3" type="ordered locus">Theco_2388</name>
</gene>
<evidence type="ECO:0000313" key="3">
    <source>
        <dbReference type="EMBL" id="AGA58496.1"/>
    </source>
</evidence>
<feature type="chain" id="PRO_5003940988" evidence="1">
    <location>
        <begin position="28"/>
        <end position="298"/>
    </location>
</feature>
<dbReference type="Pfam" id="PF03009">
    <property type="entry name" value="GDPD"/>
    <property type="match status" value="1"/>
</dbReference>
<dbReference type="Proteomes" id="UP000010795">
    <property type="component" value="Chromosome"/>
</dbReference>
<proteinExistence type="predicted"/>
<reference evidence="4" key="1">
    <citation type="submission" date="2012-01" db="EMBL/GenBank/DDBJ databases">
        <title>Complete sequence of chromosome of Thermobacillus composti KWC4.</title>
        <authorList>
            <person name="Lucas S."/>
            <person name="Han J."/>
            <person name="Lapidus A."/>
            <person name="Cheng J.-F."/>
            <person name="Goodwin L."/>
            <person name="Pitluck S."/>
            <person name="Peters L."/>
            <person name="Ovchinnikova G."/>
            <person name="Teshima H."/>
            <person name="Detter J.C."/>
            <person name="Han C."/>
            <person name="Tapia R."/>
            <person name="Land M."/>
            <person name="Hauser L."/>
            <person name="Kyrpides N."/>
            <person name="Ivanova N."/>
            <person name="Pagani I."/>
            <person name="Anderson I."/>
            <person name="Woyke T."/>
        </authorList>
    </citation>
    <scope>NUCLEOTIDE SEQUENCE [LARGE SCALE GENOMIC DNA]</scope>
    <source>
        <strain evidence="4">DSM 18247 / JCM 13945 / KWC4</strain>
    </source>
</reference>
<feature type="signal peptide" evidence="1">
    <location>
        <begin position="1"/>
        <end position="27"/>
    </location>
</feature>
<dbReference type="PANTHER" id="PTHR46211:SF14">
    <property type="entry name" value="GLYCEROPHOSPHODIESTER PHOSPHODIESTERASE"/>
    <property type="match status" value="1"/>
</dbReference>
<dbReference type="STRING" id="717605.Theco_2388"/>
<dbReference type="HOGENOM" id="CLU_030006_3_6_9"/>
<evidence type="ECO:0000313" key="4">
    <source>
        <dbReference type="Proteomes" id="UP000010795"/>
    </source>
</evidence>
<organism evidence="3 4">
    <name type="scientific">Thermobacillus composti (strain DSM 18247 / JCM 13945 / KWC4)</name>
    <dbReference type="NCBI Taxonomy" id="717605"/>
    <lineage>
        <taxon>Bacteria</taxon>
        <taxon>Bacillati</taxon>
        <taxon>Bacillota</taxon>
        <taxon>Bacilli</taxon>
        <taxon>Bacillales</taxon>
        <taxon>Paenibacillaceae</taxon>
        <taxon>Thermobacillus</taxon>
    </lineage>
</organism>
<dbReference type="KEGG" id="tco:Theco_2388"/>
<dbReference type="eggNOG" id="COG0584">
    <property type="taxonomic scope" value="Bacteria"/>
</dbReference>
<evidence type="ECO:0000256" key="1">
    <source>
        <dbReference type="SAM" id="SignalP"/>
    </source>
</evidence>
<dbReference type="EMBL" id="CP003255">
    <property type="protein sequence ID" value="AGA58496.1"/>
    <property type="molecule type" value="Genomic_DNA"/>
</dbReference>
<dbReference type="Gene3D" id="3.20.20.190">
    <property type="entry name" value="Phosphatidylinositol (PI) phosphodiesterase"/>
    <property type="match status" value="1"/>
</dbReference>
<keyword evidence="1" id="KW-0732">Signal</keyword>
<dbReference type="GO" id="GO:0008081">
    <property type="term" value="F:phosphoric diester hydrolase activity"/>
    <property type="evidence" value="ECO:0007669"/>
    <property type="project" value="InterPro"/>
</dbReference>
<dbReference type="InterPro" id="IPR030395">
    <property type="entry name" value="GP_PDE_dom"/>
</dbReference>
<name>L0EFN9_THECK</name>
<evidence type="ECO:0000259" key="2">
    <source>
        <dbReference type="PROSITE" id="PS51704"/>
    </source>
</evidence>